<evidence type="ECO:0000256" key="3">
    <source>
        <dbReference type="ARBA" id="ARBA00022692"/>
    </source>
</evidence>
<dbReference type="EMBL" id="UFQT01001764">
    <property type="protein sequence ID" value="SSX31716.1"/>
    <property type="molecule type" value="Genomic_DNA"/>
</dbReference>
<sequence>MAVSTSLSFVIASVSSIIVFSLLQYMKPFFAGTQFNTILGGFLGSWLFILSLTAVNNLENIVFGKGFQSKLIPEIVFCLIGTLFACGSVHRVCATTCIFFSLLALYYMNGLSQKEYQIPATDPALLKKKKK</sequence>
<proteinExistence type="inferred from homology"/>
<evidence type="ECO:0000256" key="4">
    <source>
        <dbReference type="ARBA" id="ARBA00022989"/>
    </source>
</evidence>
<feature type="transmembrane region" description="Helical" evidence="6">
    <location>
        <begin position="35"/>
        <end position="55"/>
    </location>
</feature>
<dbReference type="AlphaFoldDB" id="A0A336MN37"/>
<dbReference type="PANTHER" id="PTHR32001:SF1">
    <property type="entry name" value="KERATINOCYTE-ASSOCIATED PROTEIN 2"/>
    <property type="match status" value="1"/>
</dbReference>
<dbReference type="OMA" id="ITIYYMN"/>
<comment type="similarity">
    <text evidence="2">Belongs to the KRTCAP2 family.</text>
</comment>
<dbReference type="Pfam" id="PF09775">
    <property type="entry name" value="Keratin_assoc"/>
    <property type="match status" value="1"/>
</dbReference>
<accession>A0A336MN37</accession>
<dbReference type="PANTHER" id="PTHR32001">
    <property type="entry name" value="KERATINOCYTE-ASSOCIATED PROTEIN 2"/>
    <property type="match status" value="1"/>
</dbReference>
<keyword evidence="4 6" id="KW-1133">Transmembrane helix</keyword>
<evidence type="ECO:0000256" key="5">
    <source>
        <dbReference type="ARBA" id="ARBA00023136"/>
    </source>
</evidence>
<evidence type="ECO:0000313" key="7">
    <source>
        <dbReference type="EMBL" id="SSX31716.1"/>
    </source>
</evidence>
<protein>
    <submittedName>
        <fullName evidence="7">CSON003988 protein</fullName>
    </submittedName>
</protein>
<dbReference type="GO" id="GO:0016020">
    <property type="term" value="C:membrane"/>
    <property type="evidence" value="ECO:0007669"/>
    <property type="project" value="UniProtKB-SubCell"/>
</dbReference>
<organism evidence="7">
    <name type="scientific">Culicoides sonorensis</name>
    <name type="common">Biting midge</name>
    <dbReference type="NCBI Taxonomy" id="179676"/>
    <lineage>
        <taxon>Eukaryota</taxon>
        <taxon>Metazoa</taxon>
        <taxon>Ecdysozoa</taxon>
        <taxon>Arthropoda</taxon>
        <taxon>Hexapoda</taxon>
        <taxon>Insecta</taxon>
        <taxon>Pterygota</taxon>
        <taxon>Neoptera</taxon>
        <taxon>Endopterygota</taxon>
        <taxon>Diptera</taxon>
        <taxon>Nematocera</taxon>
        <taxon>Chironomoidea</taxon>
        <taxon>Ceratopogonidae</taxon>
        <taxon>Ceratopogoninae</taxon>
        <taxon>Culicoides</taxon>
        <taxon>Monoculicoides</taxon>
    </lineage>
</organism>
<comment type="subcellular location">
    <subcellularLocation>
        <location evidence="1">Membrane</location>
        <topology evidence="1">Multi-pass membrane protein</topology>
    </subcellularLocation>
</comment>
<evidence type="ECO:0000256" key="6">
    <source>
        <dbReference type="SAM" id="Phobius"/>
    </source>
</evidence>
<evidence type="ECO:0000256" key="2">
    <source>
        <dbReference type="ARBA" id="ARBA00007279"/>
    </source>
</evidence>
<evidence type="ECO:0000256" key="1">
    <source>
        <dbReference type="ARBA" id="ARBA00004141"/>
    </source>
</evidence>
<dbReference type="InterPro" id="IPR018614">
    <property type="entry name" value="KRTCAP2"/>
</dbReference>
<dbReference type="VEuPathDB" id="VectorBase:CSON003988"/>
<feature type="transmembrane region" description="Helical" evidence="6">
    <location>
        <begin position="6"/>
        <end position="23"/>
    </location>
</feature>
<reference evidence="7" key="1">
    <citation type="submission" date="2018-07" db="EMBL/GenBank/DDBJ databases">
        <authorList>
            <person name="Quirk P.G."/>
            <person name="Krulwich T.A."/>
        </authorList>
    </citation>
    <scope>NUCLEOTIDE SEQUENCE</scope>
</reference>
<feature type="transmembrane region" description="Helical" evidence="6">
    <location>
        <begin position="75"/>
        <end position="108"/>
    </location>
</feature>
<keyword evidence="3 6" id="KW-0812">Transmembrane</keyword>
<gene>
    <name evidence="7" type="primary">CSON003988</name>
</gene>
<keyword evidence="5 6" id="KW-0472">Membrane</keyword>
<name>A0A336MN37_CULSO</name>